<organism evidence="3 4">
    <name type="scientific">Clathrospora elynae</name>
    <dbReference type="NCBI Taxonomy" id="706981"/>
    <lineage>
        <taxon>Eukaryota</taxon>
        <taxon>Fungi</taxon>
        <taxon>Dikarya</taxon>
        <taxon>Ascomycota</taxon>
        <taxon>Pezizomycotina</taxon>
        <taxon>Dothideomycetes</taxon>
        <taxon>Pleosporomycetidae</taxon>
        <taxon>Pleosporales</taxon>
        <taxon>Diademaceae</taxon>
        <taxon>Clathrospora</taxon>
    </lineage>
</organism>
<feature type="region of interest" description="Disordered" evidence="1">
    <location>
        <begin position="222"/>
        <end position="256"/>
    </location>
</feature>
<evidence type="ECO:0000256" key="1">
    <source>
        <dbReference type="SAM" id="MobiDB-lite"/>
    </source>
</evidence>
<dbReference type="EMBL" id="ML976128">
    <property type="protein sequence ID" value="KAF1937709.1"/>
    <property type="molecule type" value="Genomic_DNA"/>
</dbReference>
<feature type="compositionally biased region" description="Low complexity" evidence="1">
    <location>
        <begin position="222"/>
        <end position="249"/>
    </location>
</feature>
<name>A0A6A5SDY7_9PLEO</name>
<reference evidence="3" key="1">
    <citation type="journal article" date="2020" name="Stud. Mycol.">
        <title>101 Dothideomycetes genomes: a test case for predicting lifestyles and emergence of pathogens.</title>
        <authorList>
            <person name="Haridas S."/>
            <person name="Albert R."/>
            <person name="Binder M."/>
            <person name="Bloem J."/>
            <person name="Labutti K."/>
            <person name="Salamov A."/>
            <person name="Andreopoulos B."/>
            <person name="Baker S."/>
            <person name="Barry K."/>
            <person name="Bills G."/>
            <person name="Bluhm B."/>
            <person name="Cannon C."/>
            <person name="Castanera R."/>
            <person name="Culley D."/>
            <person name="Daum C."/>
            <person name="Ezra D."/>
            <person name="Gonzalez J."/>
            <person name="Henrissat B."/>
            <person name="Kuo A."/>
            <person name="Liang C."/>
            <person name="Lipzen A."/>
            <person name="Lutzoni F."/>
            <person name="Magnuson J."/>
            <person name="Mondo S."/>
            <person name="Nolan M."/>
            <person name="Ohm R."/>
            <person name="Pangilinan J."/>
            <person name="Park H.-J."/>
            <person name="Ramirez L."/>
            <person name="Alfaro M."/>
            <person name="Sun H."/>
            <person name="Tritt A."/>
            <person name="Yoshinaga Y."/>
            <person name="Zwiers L.-H."/>
            <person name="Turgeon B."/>
            <person name="Goodwin S."/>
            <person name="Spatafora J."/>
            <person name="Crous P."/>
            <person name="Grigoriev I."/>
        </authorList>
    </citation>
    <scope>NUCLEOTIDE SEQUENCE</scope>
    <source>
        <strain evidence="3">CBS 161.51</strain>
    </source>
</reference>
<evidence type="ECO:0000313" key="4">
    <source>
        <dbReference type="Proteomes" id="UP000800038"/>
    </source>
</evidence>
<sequence length="324" mass="34299">MLVLAILGSGVNAAVLTAPTPTITAAPLVARDVTTVGYISTGTSGGTTLWDTITVNEQNQVIATSGNLWKICAPGSLCDFFSCKNDYAVYPSSSFYCGGSNETCSSYVLATDVYDHDPLTNYWCDAATETGGIIYQTTPDGTEDISSAFFTTYTPSVKSLSSSSIRSANSAFIPTSTPGHARKKSTPIGAIVGGAIGGIAILGATIFAVFFLLRRKRNRNNAQLQQQQRPDTQYYPQQPPQVQQMSPPQVYDPNAQVSYPQGAYAQPSYPPPEKMPAVANAQVNSYYADSGAVSPVPQYSPSPMNTGGMGGVPANVNELPAQRM</sequence>
<keyword evidence="2" id="KW-1133">Transmembrane helix</keyword>
<dbReference type="Proteomes" id="UP000800038">
    <property type="component" value="Unassembled WGS sequence"/>
</dbReference>
<evidence type="ECO:0000256" key="2">
    <source>
        <dbReference type="SAM" id="Phobius"/>
    </source>
</evidence>
<accession>A0A6A5SDY7</accession>
<keyword evidence="2" id="KW-0812">Transmembrane</keyword>
<proteinExistence type="predicted"/>
<protein>
    <recommendedName>
        <fullName evidence="5">Mid2 domain-containing protein</fullName>
    </recommendedName>
</protein>
<feature type="region of interest" description="Disordered" evidence="1">
    <location>
        <begin position="297"/>
        <end position="324"/>
    </location>
</feature>
<feature type="transmembrane region" description="Helical" evidence="2">
    <location>
        <begin position="188"/>
        <end position="213"/>
    </location>
</feature>
<keyword evidence="4" id="KW-1185">Reference proteome</keyword>
<dbReference type="AlphaFoldDB" id="A0A6A5SDY7"/>
<gene>
    <name evidence="3" type="ORF">EJ02DRAFT_458498</name>
</gene>
<evidence type="ECO:0008006" key="5">
    <source>
        <dbReference type="Google" id="ProtNLM"/>
    </source>
</evidence>
<evidence type="ECO:0000313" key="3">
    <source>
        <dbReference type="EMBL" id="KAF1937709.1"/>
    </source>
</evidence>
<dbReference type="OrthoDB" id="3789992at2759"/>
<keyword evidence="2" id="KW-0472">Membrane</keyword>